<dbReference type="CDD" id="cd01127">
    <property type="entry name" value="TrwB_TraG_TraD_VirD4"/>
    <property type="match status" value="1"/>
</dbReference>
<feature type="compositionally biased region" description="Acidic residues" evidence="8">
    <location>
        <begin position="232"/>
        <end position="242"/>
    </location>
</feature>
<comment type="similarity">
    <text evidence="2">Belongs to the FtsK/SpoIIIE/SftA family.</text>
</comment>
<feature type="compositionally biased region" description="Basic and acidic residues" evidence="8">
    <location>
        <begin position="269"/>
        <end position="281"/>
    </location>
</feature>
<evidence type="ECO:0000256" key="4">
    <source>
        <dbReference type="ARBA" id="ARBA00022829"/>
    </source>
</evidence>
<reference evidence="11 12" key="1">
    <citation type="submission" date="2016-02" db="EMBL/GenBank/DDBJ databases">
        <title>Draft genome sequence of Acidibacillus ferrooxidans SLC66.</title>
        <authorList>
            <person name="Oliveira G."/>
            <person name="Nancucheo I."/>
            <person name="Dall'Agnol H."/>
            <person name="Johnson B."/>
            <person name="Oliveira R."/>
            <person name="Nunes G.L."/>
            <person name="Tzotzos G."/>
            <person name="Orellana S.C."/>
            <person name="Salim A.C."/>
            <person name="Araujo F.M."/>
        </authorList>
    </citation>
    <scope>NUCLEOTIDE SEQUENCE [LARGE SCALE GENOMIC DNA]</scope>
    <source>
        <strain evidence="11 12">SLC66</strain>
    </source>
</reference>
<dbReference type="Gene3D" id="1.10.10.10">
    <property type="entry name" value="Winged helix-like DNA-binding domain superfamily/Winged helix DNA-binding domain"/>
    <property type="match status" value="1"/>
</dbReference>
<dbReference type="RefSeq" id="WP_067567074.1">
    <property type="nucleotide sequence ID" value="NZ_LSUQ01000071.1"/>
</dbReference>
<comment type="subcellular location">
    <subcellularLocation>
        <location evidence="1">Membrane</location>
        <topology evidence="1">Multi-pass membrane protein</topology>
    </subcellularLocation>
</comment>
<organism evidence="11 12">
    <name type="scientific">Ferroacidibacillus organovorans</name>
    <dbReference type="NCBI Taxonomy" id="1765683"/>
    <lineage>
        <taxon>Bacteria</taxon>
        <taxon>Bacillati</taxon>
        <taxon>Bacillota</taxon>
        <taxon>Bacilli</taxon>
        <taxon>Bacillales</taxon>
        <taxon>Alicyclobacillaceae</taxon>
        <taxon>Ferroacidibacillus</taxon>
    </lineage>
</organism>
<feature type="transmembrane region" description="Helical" evidence="9">
    <location>
        <begin position="155"/>
        <end position="178"/>
    </location>
</feature>
<keyword evidence="3 7" id="KW-0547">Nucleotide-binding</keyword>
<name>A0A853K901_9BACL</name>
<dbReference type="InterPro" id="IPR003593">
    <property type="entry name" value="AAA+_ATPase"/>
</dbReference>
<evidence type="ECO:0000256" key="5">
    <source>
        <dbReference type="ARBA" id="ARBA00022840"/>
    </source>
</evidence>
<keyword evidence="9" id="KW-1133">Transmembrane helix</keyword>
<dbReference type="InterPro" id="IPR041027">
    <property type="entry name" value="FtsK_alpha"/>
</dbReference>
<keyword evidence="9" id="KW-0472">Membrane</keyword>
<dbReference type="Proteomes" id="UP000077421">
    <property type="component" value="Unassembled WGS sequence"/>
</dbReference>
<dbReference type="PANTHER" id="PTHR22683">
    <property type="entry name" value="SPORULATION PROTEIN RELATED"/>
    <property type="match status" value="1"/>
</dbReference>
<sequence length="879" mass="96167">MAKLDHAKRVLRYELLGLTLLVLGFVTLGDLGAVGQALDDLCIMLAGNWHFMIPLYILWMALIIMVKRARFRYTGFQTGLFILLLVIVTWSELSLYTQGVAMYGKNPDLLRLTQVGITTLSDSLHSLILTSSGPLPPANAGGGMVGFAIFSGLRYLFAVAGTVLVMVGAVLAALVLMTRRSLVQTIERMSRSLENRVDRGWTSMITALARALSAQKNAKPRRGAARAARETDVEDGAATDDLSETKQSSKRAAKKRARGAHAELPVSLERVESQREQPIDEWRDDPESFSFQDFGRDVPQDGVYDAFFDVPGDESRHLSQEEGTRAQTISEQRGGVREQSGERSDAEEHTDAWTLDEERSILTVRIAQPEPGVLHDPPLAHQTSLKIDGEPGSGAPLSVAPVKPYRLPDPRLLDRAANRRSDSIALQKELQGQAKKLVETFESFGVSVRLLGTSRGPAVTRYEIQPASGVKVSRILSLSDDLALALAARDIRIEAPIPGKSAVGIEVPNSEIAVVTFREVLETEAFTQAGSLLSFALGKDIAGQTIIGDLARMPHVLVAGATGSGKSVCINGIIASILFRAKPDEVKFIMIDPKMVELGVYNGIPHLFAPVVTEARRAAAALRKVIVEMERRYDLFSKAKVRDLERYNNYAERVGKPRIPLIVVIIDELADLMMVAPGDVEDAICRLAQMARASGIHLVVATQRPSVDVITGLIKANIPSRIAFSVSSGVDSRTILDGSGAEKLLGRGDMLYLPVGASKPLRMQGAFLSEPEVEKLVDFVRNQQEAEYQEDFSALPEEVTSNLDQLDPLFEDAVRVVVESEQASVSFLQRRLKVGYSRAARLIDSLEELGIIGPFENSKPREIFLSKEEWQARKANHAG</sequence>
<feature type="compositionally biased region" description="Basic and acidic residues" evidence="8">
    <location>
        <begin position="313"/>
        <end position="324"/>
    </location>
</feature>
<feature type="region of interest" description="Disordered" evidence="8">
    <location>
        <begin position="216"/>
        <end position="291"/>
    </location>
</feature>
<gene>
    <name evidence="11" type="ORF">AYW79_13815</name>
</gene>
<dbReference type="InterPro" id="IPR050206">
    <property type="entry name" value="FtsK/SpoIIIE/SftA"/>
</dbReference>
<dbReference type="GO" id="GO:0005524">
    <property type="term" value="F:ATP binding"/>
    <property type="evidence" value="ECO:0007669"/>
    <property type="project" value="UniProtKB-UniRule"/>
</dbReference>
<evidence type="ECO:0000256" key="7">
    <source>
        <dbReference type="PROSITE-ProRule" id="PRU00289"/>
    </source>
</evidence>
<feature type="compositionally biased region" description="Basic and acidic residues" evidence="8">
    <location>
        <begin position="334"/>
        <end position="354"/>
    </location>
</feature>
<dbReference type="InterPro" id="IPR036390">
    <property type="entry name" value="WH_DNA-bd_sf"/>
</dbReference>
<dbReference type="PROSITE" id="PS50901">
    <property type="entry name" value="FTSK"/>
    <property type="match status" value="1"/>
</dbReference>
<keyword evidence="4" id="KW-0159">Chromosome partition</keyword>
<evidence type="ECO:0000313" key="12">
    <source>
        <dbReference type="Proteomes" id="UP000077421"/>
    </source>
</evidence>
<feature type="binding site" evidence="7">
    <location>
        <begin position="560"/>
        <end position="567"/>
    </location>
    <ligand>
        <name>ATP</name>
        <dbReference type="ChEBI" id="CHEBI:30616"/>
    </ligand>
</feature>
<evidence type="ECO:0000313" key="11">
    <source>
        <dbReference type="EMBL" id="OAG91281.1"/>
    </source>
</evidence>
<accession>A0A853K901</accession>
<feature type="compositionally biased region" description="Basic residues" evidence="8">
    <location>
        <begin position="248"/>
        <end position="259"/>
    </location>
</feature>
<dbReference type="SUPFAM" id="SSF52540">
    <property type="entry name" value="P-loop containing nucleoside triphosphate hydrolases"/>
    <property type="match status" value="1"/>
</dbReference>
<dbReference type="SMART" id="SM00843">
    <property type="entry name" value="Ftsk_gamma"/>
    <property type="match status" value="1"/>
</dbReference>
<dbReference type="Gene3D" id="3.40.50.300">
    <property type="entry name" value="P-loop containing nucleotide triphosphate hydrolases"/>
    <property type="match status" value="1"/>
</dbReference>
<feature type="domain" description="FtsK" evidence="10">
    <location>
        <begin position="543"/>
        <end position="733"/>
    </location>
</feature>
<dbReference type="AlphaFoldDB" id="A0A853K901"/>
<dbReference type="Gene3D" id="3.30.980.40">
    <property type="match status" value="1"/>
</dbReference>
<dbReference type="Pfam" id="PF01580">
    <property type="entry name" value="FtsK_SpoIIIE"/>
    <property type="match status" value="1"/>
</dbReference>
<feature type="region of interest" description="Disordered" evidence="8">
    <location>
        <begin position="313"/>
        <end position="354"/>
    </location>
</feature>
<dbReference type="GO" id="GO:0016020">
    <property type="term" value="C:membrane"/>
    <property type="evidence" value="ECO:0007669"/>
    <property type="project" value="UniProtKB-SubCell"/>
</dbReference>
<dbReference type="SUPFAM" id="SSF46785">
    <property type="entry name" value="Winged helix' DNA-binding domain"/>
    <property type="match status" value="1"/>
</dbReference>
<evidence type="ECO:0000256" key="2">
    <source>
        <dbReference type="ARBA" id="ARBA00006474"/>
    </source>
</evidence>
<feature type="transmembrane region" description="Helical" evidence="9">
    <location>
        <begin position="78"/>
        <end position="97"/>
    </location>
</feature>
<evidence type="ECO:0000256" key="1">
    <source>
        <dbReference type="ARBA" id="ARBA00004141"/>
    </source>
</evidence>
<dbReference type="Pfam" id="PF17854">
    <property type="entry name" value="FtsK_alpha"/>
    <property type="match status" value="1"/>
</dbReference>
<keyword evidence="5 7" id="KW-0067">ATP-binding</keyword>
<dbReference type="Pfam" id="PF09397">
    <property type="entry name" value="FtsK_gamma"/>
    <property type="match status" value="1"/>
</dbReference>
<feature type="transmembrane region" description="Helical" evidence="9">
    <location>
        <begin position="47"/>
        <end position="66"/>
    </location>
</feature>
<keyword evidence="6" id="KW-0238">DNA-binding</keyword>
<evidence type="ECO:0000256" key="6">
    <source>
        <dbReference type="ARBA" id="ARBA00023125"/>
    </source>
</evidence>
<evidence type="ECO:0000259" key="10">
    <source>
        <dbReference type="PROSITE" id="PS50901"/>
    </source>
</evidence>
<dbReference type="SMART" id="SM00382">
    <property type="entry name" value="AAA"/>
    <property type="match status" value="1"/>
</dbReference>
<keyword evidence="9" id="KW-0812">Transmembrane</keyword>
<dbReference type="PANTHER" id="PTHR22683:SF41">
    <property type="entry name" value="DNA TRANSLOCASE FTSK"/>
    <property type="match status" value="1"/>
</dbReference>
<dbReference type="InterPro" id="IPR036388">
    <property type="entry name" value="WH-like_DNA-bd_sf"/>
</dbReference>
<proteinExistence type="inferred from homology"/>
<evidence type="ECO:0000256" key="3">
    <source>
        <dbReference type="ARBA" id="ARBA00022741"/>
    </source>
</evidence>
<dbReference type="EMBL" id="LSUQ01000071">
    <property type="protein sequence ID" value="OAG91281.1"/>
    <property type="molecule type" value="Genomic_DNA"/>
</dbReference>
<dbReference type="InterPro" id="IPR002543">
    <property type="entry name" value="FtsK_dom"/>
</dbReference>
<dbReference type="InterPro" id="IPR018541">
    <property type="entry name" value="Ftsk_gamma"/>
</dbReference>
<feature type="region of interest" description="Disordered" evidence="8">
    <location>
        <begin position="372"/>
        <end position="401"/>
    </location>
</feature>
<dbReference type="GO" id="GO:0007059">
    <property type="term" value="P:chromosome segregation"/>
    <property type="evidence" value="ECO:0007669"/>
    <property type="project" value="UniProtKB-KW"/>
</dbReference>
<comment type="caution">
    <text evidence="11">The sequence shown here is derived from an EMBL/GenBank/DDBJ whole genome shotgun (WGS) entry which is preliminary data.</text>
</comment>
<dbReference type="InterPro" id="IPR027417">
    <property type="entry name" value="P-loop_NTPase"/>
</dbReference>
<evidence type="ECO:0000256" key="9">
    <source>
        <dbReference type="SAM" id="Phobius"/>
    </source>
</evidence>
<evidence type="ECO:0000256" key="8">
    <source>
        <dbReference type="SAM" id="MobiDB-lite"/>
    </source>
</evidence>
<protein>
    <recommendedName>
        <fullName evidence="10">FtsK domain-containing protein</fullName>
    </recommendedName>
</protein>
<dbReference type="GO" id="GO:0003677">
    <property type="term" value="F:DNA binding"/>
    <property type="evidence" value="ECO:0007669"/>
    <property type="project" value="UniProtKB-KW"/>
</dbReference>